<feature type="binding site" evidence="9">
    <location>
        <position position="339"/>
    </location>
    <ligand>
        <name>K(+)</name>
        <dbReference type="ChEBI" id="CHEBI:29103"/>
    </ligand>
</feature>
<comment type="subunit">
    <text evidence="9">Homodimer.</text>
</comment>
<keyword evidence="9" id="KW-0963">Cytoplasm</keyword>
<keyword evidence="8 9" id="KW-0119">Carbohydrate metabolism</keyword>
<organism evidence="11">
    <name type="scientific">Percolomonas cosmopolitus</name>
    <dbReference type="NCBI Taxonomy" id="63605"/>
    <lineage>
        <taxon>Eukaryota</taxon>
        <taxon>Discoba</taxon>
        <taxon>Heterolobosea</taxon>
        <taxon>Tetramitia</taxon>
        <taxon>Eutetramitia</taxon>
        <taxon>Percolomonadidae</taxon>
        <taxon>Percolomonas</taxon>
    </lineage>
</organism>
<feature type="binding site" evidence="9">
    <location>
        <position position="302"/>
    </location>
    <ligand>
        <name>K(+)</name>
        <dbReference type="ChEBI" id="CHEBI:29103"/>
    </ligand>
</feature>
<dbReference type="GO" id="GO:0019303">
    <property type="term" value="P:D-ribose catabolic process"/>
    <property type="evidence" value="ECO:0007669"/>
    <property type="project" value="UniProtKB-UniRule"/>
</dbReference>
<dbReference type="InterPro" id="IPR011877">
    <property type="entry name" value="Ribokinase"/>
</dbReference>
<feature type="binding site" evidence="9">
    <location>
        <begin position="272"/>
        <end position="277"/>
    </location>
    <ligand>
        <name>ATP</name>
        <dbReference type="ChEBI" id="CHEBI:30616"/>
    </ligand>
</feature>
<feature type="binding site" evidence="9">
    <location>
        <begin position="305"/>
        <end position="306"/>
    </location>
    <ligand>
        <name>ATP</name>
        <dbReference type="ChEBI" id="CHEBI:30616"/>
    </ligand>
</feature>
<gene>
    <name evidence="11" type="ORF">PCOS0759_LOCUS4399</name>
</gene>
<comment type="similarity">
    <text evidence="9">Belongs to the carbohydrate kinase PfkB family. Ribokinase subfamily.</text>
</comment>
<evidence type="ECO:0000256" key="6">
    <source>
        <dbReference type="ARBA" id="ARBA00022842"/>
    </source>
</evidence>
<dbReference type="Pfam" id="PF00294">
    <property type="entry name" value="PfkB"/>
    <property type="match status" value="1"/>
</dbReference>
<name>A0A7S1KRN2_9EUKA</name>
<proteinExistence type="inferred from homology"/>
<keyword evidence="2 9" id="KW-0479">Metal-binding</keyword>
<dbReference type="Gene3D" id="3.40.1190.20">
    <property type="match status" value="1"/>
</dbReference>
<dbReference type="GO" id="GO:0005829">
    <property type="term" value="C:cytosol"/>
    <property type="evidence" value="ECO:0007669"/>
    <property type="project" value="TreeGrafter"/>
</dbReference>
<feature type="active site" description="Proton acceptor" evidence="9">
    <location>
        <position position="306"/>
    </location>
</feature>
<keyword evidence="7 9" id="KW-0630">Potassium</keyword>
<evidence type="ECO:0000256" key="3">
    <source>
        <dbReference type="ARBA" id="ARBA00022741"/>
    </source>
</evidence>
<evidence type="ECO:0000313" key="11">
    <source>
        <dbReference type="EMBL" id="CAD9081159.1"/>
    </source>
</evidence>
<evidence type="ECO:0000256" key="5">
    <source>
        <dbReference type="ARBA" id="ARBA00022840"/>
    </source>
</evidence>
<evidence type="ECO:0000256" key="7">
    <source>
        <dbReference type="ARBA" id="ARBA00022958"/>
    </source>
</evidence>
<dbReference type="PANTHER" id="PTHR10584">
    <property type="entry name" value="SUGAR KINASE"/>
    <property type="match status" value="1"/>
</dbReference>
<dbReference type="AlphaFoldDB" id="A0A7S1KRN2"/>
<feature type="binding site" evidence="9">
    <location>
        <position position="330"/>
    </location>
    <ligand>
        <name>ATP</name>
        <dbReference type="ChEBI" id="CHEBI:30616"/>
    </ligand>
</feature>
<feature type="binding site" evidence="9">
    <location>
        <position position="235"/>
    </location>
    <ligand>
        <name>ATP</name>
        <dbReference type="ChEBI" id="CHEBI:30616"/>
    </ligand>
</feature>
<feature type="binding site" evidence="9">
    <location>
        <begin position="27"/>
        <end position="29"/>
    </location>
    <ligand>
        <name>substrate</name>
    </ligand>
</feature>
<dbReference type="EMBL" id="HBGD01005312">
    <property type="protein sequence ID" value="CAD9081159.1"/>
    <property type="molecule type" value="Transcribed_RNA"/>
</dbReference>
<evidence type="ECO:0000256" key="1">
    <source>
        <dbReference type="ARBA" id="ARBA00022679"/>
    </source>
</evidence>
<dbReference type="GO" id="GO:0004747">
    <property type="term" value="F:ribokinase activity"/>
    <property type="evidence" value="ECO:0007669"/>
    <property type="project" value="UniProtKB-UniRule"/>
</dbReference>
<feature type="binding site" evidence="9">
    <location>
        <begin position="60"/>
        <end position="64"/>
    </location>
    <ligand>
        <name>substrate</name>
    </ligand>
</feature>
<dbReference type="InterPro" id="IPR002139">
    <property type="entry name" value="Ribo/fructo_kinase"/>
</dbReference>
<comment type="activity regulation">
    <text evidence="9">Activated by a monovalent cation that binds near, but not in, the active site. The most likely occupant of the site in vivo is potassium. Ion binding induces a conformational change that may alter substrate affinity.</text>
</comment>
<feature type="binding site" evidence="9">
    <location>
        <position position="306"/>
    </location>
    <ligand>
        <name>substrate</name>
    </ligand>
</feature>
<accession>A0A7S1KRN2</accession>
<evidence type="ECO:0000256" key="9">
    <source>
        <dbReference type="HAMAP-Rule" id="MF_03215"/>
    </source>
</evidence>
<feature type="binding site" evidence="9">
    <location>
        <position position="345"/>
    </location>
    <ligand>
        <name>K(+)</name>
        <dbReference type="ChEBI" id="CHEBI:29103"/>
    </ligand>
</feature>
<feature type="binding site" evidence="9">
    <location>
        <position position="341"/>
    </location>
    <ligand>
        <name>K(+)</name>
        <dbReference type="ChEBI" id="CHEBI:29103"/>
    </ligand>
</feature>
<keyword evidence="1 9" id="KW-0808">Transferase</keyword>
<feature type="binding site" evidence="9">
    <location>
        <position position="300"/>
    </location>
    <ligand>
        <name>K(+)</name>
        <dbReference type="ChEBI" id="CHEBI:29103"/>
    </ligand>
</feature>
<dbReference type="InterPro" id="IPR011611">
    <property type="entry name" value="PfkB_dom"/>
</dbReference>
<evidence type="ECO:0000256" key="8">
    <source>
        <dbReference type="ARBA" id="ARBA00023277"/>
    </source>
</evidence>
<comment type="caution">
    <text evidence="9">Lacks conserved residue(s) required for the propagation of feature annotation.</text>
</comment>
<evidence type="ECO:0000256" key="4">
    <source>
        <dbReference type="ARBA" id="ARBA00022777"/>
    </source>
</evidence>
<dbReference type="UniPathway" id="UPA00916">
    <property type="reaction ID" value="UER00889"/>
</dbReference>
<evidence type="ECO:0000259" key="10">
    <source>
        <dbReference type="Pfam" id="PF00294"/>
    </source>
</evidence>
<dbReference type="PRINTS" id="PR00990">
    <property type="entry name" value="RIBOKINASE"/>
</dbReference>
<comment type="pathway">
    <text evidence="9">Carbohydrate metabolism; D-ribose degradation; D-ribose 5-phosphate from beta-D-ribopyranose: step 2/2.</text>
</comment>
<dbReference type="GO" id="GO:0005524">
    <property type="term" value="F:ATP binding"/>
    <property type="evidence" value="ECO:0007669"/>
    <property type="project" value="UniProtKB-UniRule"/>
</dbReference>
<sequence length="360" mass="39180">MSPPKHPTIPFHSLSPSKGVCILGSSNIDLFLYMKKFPAVGETLNASESNGRDVTLAEGGKGSNQAIMCAKLTQGELHQIKQAHHQSDNTIEQTTPKRHVFIGCVGDDANGQQIIANYQKSGAFIDVPKHCRIIQKTSSGHASIWVQETTGDNMIVLAMGANNKVTKQHVQESLREAKDHGCSVFLTQLEIPLDVAVLGLQEAKKLGMLTIFNPAPGRQDIPQDVWQYVDIVCPNETEAAIITGKSKVEGVVDAGVCAQWFIKRGVKTVIITLGSQGCVVCHQRATIRHVKAHNLGKVVDTTGAGDCFLGSLSYFLSCDVEVMDAVKWSNYIASQSVLRKGCQTSYPTRTELIKEQVKEQ</sequence>
<dbReference type="GO" id="GO:0046872">
    <property type="term" value="F:metal ion binding"/>
    <property type="evidence" value="ECO:0007669"/>
    <property type="project" value="UniProtKB-KW"/>
</dbReference>
<keyword evidence="9" id="KW-0539">Nucleus</keyword>
<keyword evidence="4 9" id="KW-0418">Kinase</keyword>
<protein>
    <recommendedName>
        <fullName evidence="9">Ribokinase</fullName>
        <shortName evidence="9">RK</shortName>
        <ecNumber evidence="9">2.7.1.15</ecNumber>
    </recommendedName>
</protein>
<feature type="domain" description="Carbohydrate kinase PfkB" evidence="10">
    <location>
        <begin position="19"/>
        <end position="349"/>
    </location>
</feature>
<keyword evidence="5 9" id="KW-0067">ATP-binding</keyword>
<dbReference type="GO" id="GO:0005634">
    <property type="term" value="C:nucleus"/>
    <property type="evidence" value="ECO:0007669"/>
    <property type="project" value="UniProtKB-SubCell"/>
</dbReference>
<reference evidence="11" key="1">
    <citation type="submission" date="2021-01" db="EMBL/GenBank/DDBJ databases">
        <authorList>
            <person name="Corre E."/>
            <person name="Pelletier E."/>
            <person name="Niang G."/>
            <person name="Scheremetjew M."/>
            <person name="Finn R."/>
            <person name="Kale V."/>
            <person name="Holt S."/>
            <person name="Cochrane G."/>
            <person name="Meng A."/>
            <person name="Brown T."/>
            <person name="Cohen L."/>
        </authorList>
    </citation>
    <scope>NUCLEOTIDE SEQUENCE</scope>
    <source>
        <strain evidence="11">WS</strain>
    </source>
</reference>
<comment type="subcellular location">
    <subcellularLocation>
        <location evidence="9">Cytoplasm</location>
    </subcellularLocation>
    <subcellularLocation>
        <location evidence="9">Nucleus</location>
    </subcellularLocation>
</comment>
<keyword evidence="6 9" id="KW-0460">Magnesium</keyword>
<comment type="catalytic activity">
    <reaction evidence="9">
        <text>D-ribose + ATP = D-ribose 5-phosphate + ADP + H(+)</text>
        <dbReference type="Rhea" id="RHEA:13697"/>
        <dbReference type="ChEBI" id="CHEBI:15378"/>
        <dbReference type="ChEBI" id="CHEBI:30616"/>
        <dbReference type="ChEBI" id="CHEBI:47013"/>
        <dbReference type="ChEBI" id="CHEBI:78346"/>
        <dbReference type="ChEBI" id="CHEBI:456216"/>
        <dbReference type="EC" id="2.7.1.15"/>
    </reaction>
</comment>
<dbReference type="EC" id="2.7.1.15" evidence="9"/>
<evidence type="ECO:0000256" key="2">
    <source>
        <dbReference type="ARBA" id="ARBA00022723"/>
    </source>
</evidence>
<keyword evidence="3 9" id="KW-0547">Nucleotide-binding</keyword>
<feature type="binding site" evidence="9">
    <location>
        <position position="190"/>
    </location>
    <ligand>
        <name>substrate</name>
    </ligand>
</feature>
<comment type="cofactor">
    <cofactor evidence="9">
        <name>Mg(2+)</name>
        <dbReference type="ChEBI" id="CHEBI:18420"/>
    </cofactor>
    <text evidence="9">Requires a divalent cation, most likely magnesium in vivo, as an electrophilic catalyst to aid phosphoryl group transfer. It is the chelate of the metal and the nucleotide that is the actual substrate.</text>
</comment>
<dbReference type="SUPFAM" id="SSF53613">
    <property type="entry name" value="Ribokinase-like"/>
    <property type="match status" value="1"/>
</dbReference>
<dbReference type="CDD" id="cd01174">
    <property type="entry name" value="ribokinase"/>
    <property type="match status" value="1"/>
</dbReference>
<dbReference type="InterPro" id="IPR029056">
    <property type="entry name" value="Ribokinase-like"/>
</dbReference>
<feature type="binding site" evidence="9">
    <location>
        <position position="336"/>
    </location>
    <ligand>
        <name>K(+)</name>
        <dbReference type="ChEBI" id="CHEBI:29103"/>
    </ligand>
</feature>
<dbReference type="PANTHER" id="PTHR10584:SF166">
    <property type="entry name" value="RIBOKINASE"/>
    <property type="match status" value="1"/>
</dbReference>
<comment type="function">
    <text evidence="9">Catalyzes the phosphorylation of ribose at O-5 in a reaction requiring ATP and magnesium. The resulting D-ribose-5-phosphate can then be used either for sythesis of nucleotides, histidine, and tryptophan, or as a component of the pentose phosphate pathway.</text>
</comment>
<dbReference type="HAMAP" id="MF_01987">
    <property type="entry name" value="Ribokinase"/>
    <property type="match status" value="1"/>
</dbReference>